<accession>A0A7S1VNN6</accession>
<organism evidence="1">
    <name type="scientific">Sexangularia sp. CB-2014</name>
    <dbReference type="NCBI Taxonomy" id="1486929"/>
    <lineage>
        <taxon>Eukaryota</taxon>
        <taxon>Amoebozoa</taxon>
        <taxon>Tubulinea</taxon>
        <taxon>Elardia</taxon>
        <taxon>Arcellinida</taxon>
        <taxon>Arcellinida incertae sedis</taxon>
        <taxon>Sexangularia</taxon>
    </lineage>
</organism>
<evidence type="ECO:0000313" key="1">
    <source>
        <dbReference type="EMBL" id="CAD9306079.1"/>
    </source>
</evidence>
<gene>
    <name evidence="1" type="ORF">SSP0437_LOCUS10695</name>
</gene>
<dbReference type="EMBL" id="HBGL01013705">
    <property type="protein sequence ID" value="CAD9306079.1"/>
    <property type="molecule type" value="Transcribed_RNA"/>
</dbReference>
<sequence>MLTTFRRPDERAASNWRFWKDVGRDGLLGAPAANVSFSQLVAFALEGTPPPSLPHLELTPPRRRRIMAFFRAPLYASPSVRDAATLNQTSASSFRELLRFSPLFLPTSNLTAGLALTARYLRLPPVLLYPPHMRPVGGGNEADRLSDSLREKLHEVQAAEWRVWQQASEWWEGTLQRALQHDPFFSEILATYEKLGKSLDFDDASVLTWNRVPHCLLSMHHEWAHVQPATTCDRWPDRWHEDHH</sequence>
<dbReference type="AlphaFoldDB" id="A0A7S1VNN6"/>
<protein>
    <submittedName>
        <fullName evidence="1">Uncharacterized protein</fullName>
    </submittedName>
</protein>
<proteinExistence type="predicted"/>
<name>A0A7S1VNN6_9EUKA</name>
<reference evidence="1" key="1">
    <citation type="submission" date="2021-01" db="EMBL/GenBank/DDBJ databases">
        <authorList>
            <person name="Corre E."/>
            <person name="Pelletier E."/>
            <person name="Niang G."/>
            <person name="Scheremetjew M."/>
            <person name="Finn R."/>
            <person name="Kale V."/>
            <person name="Holt S."/>
            <person name="Cochrane G."/>
            <person name="Meng A."/>
            <person name="Brown T."/>
            <person name="Cohen L."/>
        </authorList>
    </citation>
    <scope>NUCLEOTIDE SEQUENCE</scope>
    <source>
        <strain evidence="1">ATCC 50979</strain>
    </source>
</reference>